<name>A0ACA9UAL1_BIOOC</name>
<gene>
    <name evidence="1" type="ORF">CRV2_00019400</name>
</gene>
<comment type="caution">
    <text evidence="1">The sequence shown here is derived from an EMBL/GenBank/DDBJ whole genome shotgun (WGS) entry which is preliminary data.</text>
</comment>
<organism evidence="1 2">
    <name type="scientific">Clonostachys rosea f. rosea IK726</name>
    <dbReference type="NCBI Taxonomy" id="1349383"/>
    <lineage>
        <taxon>Eukaryota</taxon>
        <taxon>Fungi</taxon>
        <taxon>Dikarya</taxon>
        <taxon>Ascomycota</taxon>
        <taxon>Pezizomycotina</taxon>
        <taxon>Sordariomycetes</taxon>
        <taxon>Hypocreomycetidae</taxon>
        <taxon>Hypocreales</taxon>
        <taxon>Bionectriaceae</taxon>
        <taxon>Clonostachys</taxon>
    </lineage>
</organism>
<evidence type="ECO:0000313" key="2">
    <source>
        <dbReference type="Proteomes" id="UP000836387"/>
    </source>
</evidence>
<evidence type="ECO:0000313" key="1">
    <source>
        <dbReference type="EMBL" id="CAG9950069.1"/>
    </source>
</evidence>
<reference evidence="1" key="1">
    <citation type="submission" date="2020-04" db="EMBL/GenBank/DDBJ databases">
        <authorList>
            <person name="Broberg M."/>
        </authorList>
    </citation>
    <scope>NUCLEOTIDE SEQUENCE</scope>
</reference>
<accession>A0ACA9UAL1</accession>
<dbReference type="EMBL" id="CADEHS020000134">
    <property type="protein sequence ID" value="CAG9950069.1"/>
    <property type="molecule type" value="Genomic_DNA"/>
</dbReference>
<reference evidence="1" key="2">
    <citation type="submission" date="2021-10" db="EMBL/GenBank/DDBJ databases">
        <authorList>
            <person name="Piombo E."/>
        </authorList>
    </citation>
    <scope>NUCLEOTIDE SEQUENCE</scope>
</reference>
<protein>
    <submittedName>
        <fullName evidence="1">Uncharacterized protein</fullName>
    </submittedName>
</protein>
<proteinExistence type="predicted"/>
<sequence length="435" mass="47532">MPSNLGVGLIEGADIDAQGGHYGNALQAALARGHLEIAQMLIQKDANVNIQDGRYGNALQAASAGGHLEIAQMLILNDADINAQGGEYGNALQAALARGHLEIAQMLIQKDANVNIQDGRYGNALQAASAGGHLEIAQMLILKDADINAQGGEYGNALQAASAGGHLEIAQMLIQKGAEQMDSLSNHHTFLASLCEQAERYDDMVPHLKEVIGSGGELSINERHLLAIAYTKMICTRRSSWRIVLSIEQQARGDKRHVATIRGYRKKVENELERVCRDILDMLDGSLIPNAGTIESKAFYYKMKGDYSRYLAESASGERHRAAVSSAYNAYKIATDMVRPEFTATHWLRLSLALNVSVFYYEILNLHDDARHLAKCAFDAAIAELDALAKEPNNESITLIHLLRDNLVLWMSSDNGQQGASSSQWEFMEKISLTC</sequence>
<dbReference type="Proteomes" id="UP000836387">
    <property type="component" value="Unassembled WGS sequence"/>
</dbReference>
<keyword evidence="2" id="KW-1185">Reference proteome</keyword>